<dbReference type="GO" id="GO:0004497">
    <property type="term" value="F:monooxygenase activity"/>
    <property type="evidence" value="ECO:0007669"/>
    <property type="project" value="UniProtKB-KW"/>
</dbReference>
<comment type="similarity">
    <text evidence="2">Belongs to the cytochrome P450 family.</text>
</comment>
<evidence type="ECO:0000256" key="1">
    <source>
        <dbReference type="ARBA" id="ARBA00001971"/>
    </source>
</evidence>
<dbReference type="PANTHER" id="PTHR24286:SF24">
    <property type="entry name" value="LANOSTEROL 14-ALPHA DEMETHYLASE"/>
    <property type="match status" value="1"/>
</dbReference>
<evidence type="ECO:0000256" key="6">
    <source>
        <dbReference type="ARBA" id="ARBA00023004"/>
    </source>
</evidence>
<gene>
    <name evidence="9" type="ORF">UF78_17245</name>
</gene>
<dbReference type="PATRIC" id="fig|316.101.peg.2323"/>
<evidence type="ECO:0000256" key="3">
    <source>
        <dbReference type="ARBA" id="ARBA00022617"/>
    </source>
</evidence>
<reference evidence="9 10" key="1">
    <citation type="submission" date="2015-02" db="EMBL/GenBank/DDBJ databases">
        <title>Draft genome sequence of Pseudomonas stutzeri NT0128 isolated from wheat (Triticum turgidum) rhizosphere.</title>
        <authorList>
            <person name="Tovi N."/>
            <person name="Frenk S."/>
            <person name="Hadar Y."/>
            <person name="Minz D."/>
        </authorList>
    </citation>
    <scope>NUCLEOTIDE SEQUENCE [LARGE SCALE GENOMIC DNA]</scope>
    <source>
        <strain evidence="9 10">NT0128</strain>
    </source>
</reference>
<name>A0A0D9AH14_STUST</name>
<sequence length="418" mass="47099">MPDIPRDSQAESSLSLLGEGYSFISSRCQRLGSDLFQVRLLMQNTICMRGEEAAKLFYDEQLFQRERAAPRMLQKTLFGQGGVQGLDDQAHRHRKQLFLSLLTEAAVADLVRLSEANWQAAIETWQQCDRVVLMPEVQAIFTHAACDWAGVPLAQGELTHRRDQLAAMIDGAGGVGARHWRARKARKEAESWMIDLVSRVRAGTLVVDETRPLAVVARYLDLDGVALEERVAAVEMLNLLRPIVAVTRFVIYAALELLAHPQWRQRLQQENAALELFAQEVRRLHAFFPFTAARVRRDFEWKGYHFPKGTRVLLDLYGTNRDARLWAQPEAFQPERFANWDGGAFNFITQGGGDAANGHRCPGEPLAIALLTSALRMLTRRMSYAVPAQDLRLDVSRMPEQPESLLIISDVRSIPSGN</sequence>
<dbReference type="GO" id="GO:0016705">
    <property type="term" value="F:oxidoreductase activity, acting on paired donors, with incorporation or reduction of molecular oxygen"/>
    <property type="evidence" value="ECO:0007669"/>
    <property type="project" value="InterPro"/>
</dbReference>
<dbReference type="AlphaFoldDB" id="A0A0D9AH14"/>
<dbReference type="PRINTS" id="PR00463">
    <property type="entry name" value="EP450I"/>
</dbReference>
<dbReference type="PANTHER" id="PTHR24286">
    <property type="entry name" value="CYTOCHROME P450 26"/>
    <property type="match status" value="1"/>
</dbReference>
<dbReference type="InterPro" id="IPR002401">
    <property type="entry name" value="Cyt_P450_E_grp-I"/>
</dbReference>
<dbReference type="GO" id="GO:0020037">
    <property type="term" value="F:heme binding"/>
    <property type="evidence" value="ECO:0007669"/>
    <property type="project" value="InterPro"/>
</dbReference>
<keyword evidence="6 8" id="KW-0408">Iron</keyword>
<dbReference type="GO" id="GO:0016125">
    <property type="term" value="P:sterol metabolic process"/>
    <property type="evidence" value="ECO:0007669"/>
    <property type="project" value="TreeGrafter"/>
</dbReference>
<evidence type="ECO:0000256" key="7">
    <source>
        <dbReference type="ARBA" id="ARBA00023033"/>
    </source>
</evidence>
<dbReference type="Pfam" id="PF00067">
    <property type="entry name" value="p450"/>
    <property type="match status" value="1"/>
</dbReference>
<comment type="caution">
    <text evidence="9">The sequence shown here is derived from an EMBL/GenBank/DDBJ whole genome shotgun (WGS) entry which is preliminary data.</text>
</comment>
<dbReference type="GO" id="GO:0005506">
    <property type="term" value="F:iron ion binding"/>
    <property type="evidence" value="ECO:0007669"/>
    <property type="project" value="InterPro"/>
</dbReference>
<evidence type="ECO:0000256" key="5">
    <source>
        <dbReference type="ARBA" id="ARBA00023002"/>
    </source>
</evidence>
<evidence type="ECO:0000256" key="2">
    <source>
        <dbReference type="ARBA" id="ARBA00010617"/>
    </source>
</evidence>
<keyword evidence="7" id="KW-0503">Monooxygenase</keyword>
<dbReference type="InterPro" id="IPR036396">
    <property type="entry name" value="Cyt_P450_sf"/>
</dbReference>
<keyword evidence="5" id="KW-0560">Oxidoreductase</keyword>
<dbReference type="EMBL" id="JYHV01000034">
    <property type="protein sequence ID" value="KJH79999.1"/>
    <property type="molecule type" value="Genomic_DNA"/>
</dbReference>
<dbReference type="SUPFAM" id="SSF48264">
    <property type="entry name" value="Cytochrome P450"/>
    <property type="match status" value="1"/>
</dbReference>
<keyword evidence="4 8" id="KW-0479">Metal-binding</keyword>
<evidence type="ECO:0000256" key="8">
    <source>
        <dbReference type="PIRSR" id="PIRSR602401-1"/>
    </source>
</evidence>
<dbReference type="CDD" id="cd11067">
    <property type="entry name" value="CYP152"/>
    <property type="match status" value="1"/>
</dbReference>
<evidence type="ECO:0000256" key="4">
    <source>
        <dbReference type="ARBA" id="ARBA00022723"/>
    </source>
</evidence>
<proteinExistence type="inferred from homology"/>
<dbReference type="RefSeq" id="WP_045163448.1">
    <property type="nucleotide sequence ID" value="NZ_JYHV01000034.1"/>
</dbReference>
<accession>A0A0D9AH14</accession>
<feature type="binding site" description="axial binding residue" evidence="8">
    <location>
        <position position="361"/>
    </location>
    <ligand>
        <name>heme</name>
        <dbReference type="ChEBI" id="CHEBI:30413"/>
    </ligand>
    <ligandPart>
        <name>Fe</name>
        <dbReference type="ChEBI" id="CHEBI:18248"/>
    </ligandPart>
</feature>
<dbReference type="InterPro" id="IPR001128">
    <property type="entry name" value="Cyt_P450"/>
</dbReference>
<dbReference type="OrthoDB" id="9764248at2"/>
<dbReference type="Proteomes" id="UP000032487">
    <property type="component" value="Unassembled WGS sequence"/>
</dbReference>
<organism evidence="9 10">
    <name type="scientific">Stutzerimonas stutzeri</name>
    <name type="common">Pseudomonas stutzeri</name>
    <dbReference type="NCBI Taxonomy" id="316"/>
    <lineage>
        <taxon>Bacteria</taxon>
        <taxon>Pseudomonadati</taxon>
        <taxon>Pseudomonadota</taxon>
        <taxon>Gammaproteobacteria</taxon>
        <taxon>Pseudomonadales</taxon>
        <taxon>Pseudomonadaceae</taxon>
        <taxon>Stutzerimonas</taxon>
    </lineage>
</organism>
<evidence type="ECO:0000313" key="10">
    <source>
        <dbReference type="Proteomes" id="UP000032487"/>
    </source>
</evidence>
<evidence type="ECO:0000313" key="9">
    <source>
        <dbReference type="EMBL" id="KJH79999.1"/>
    </source>
</evidence>
<keyword evidence="3 8" id="KW-0349">Heme</keyword>
<dbReference type="Gene3D" id="1.10.630.10">
    <property type="entry name" value="Cytochrome P450"/>
    <property type="match status" value="1"/>
</dbReference>
<protein>
    <submittedName>
        <fullName evidence="9">Cytochrome P450</fullName>
    </submittedName>
</protein>
<comment type="cofactor">
    <cofactor evidence="1 8">
        <name>heme</name>
        <dbReference type="ChEBI" id="CHEBI:30413"/>
    </cofactor>
</comment>